<feature type="domain" description="Major vault protein repeat" evidence="11">
    <location>
        <begin position="116"/>
        <end position="156"/>
    </location>
</feature>
<dbReference type="Pfam" id="PF11978">
    <property type="entry name" value="MVP_shoulder"/>
    <property type="match status" value="1"/>
</dbReference>
<evidence type="ECO:0000256" key="10">
    <source>
        <dbReference type="SAM" id="MobiDB-lite"/>
    </source>
</evidence>
<dbReference type="EMBL" id="CAXLJL010000079">
    <property type="protein sequence ID" value="CAL5130989.1"/>
    <property type="molecule type" value="Genomic_DNA"/>
</dbReference>
<dbReference type="GO" id="GO:0005737">
    <property type="term" value="C:cytoplasm"/>
    <property type="evidence" value="ECO:0007669"/>
    <property type="project" value="UniProtKB-SubCell"/>
</dbReference>
<dbReference type="FunFam" id="2.30.30.570:FF:000001">
    <property type="entry name" value="major vault protein-like"/>
    <property type="match status" value="1"/>
</dbReference>
<feature type="region of interest" description="Disordered" evidence="10">
    <location>
        <begin position="672"/>
        <end position="700"/>
    </location>
</feature>
<accession>A0AAV2T1D3</accession>
<dbReference type="GO" id="GO:1990904">
    <property type="term" value="C:ribonucleoprotein complex"/>
    <property type="evidence" value="ECO:0007669"/>
    <property type="project" value="UniProtKB-UniRule"/>
</dbReference>
<dbReference type="InterPro" id="IPR040989">
    <property type="entry name" value="Vault_3"/>
</dbReference>
<evidence type="ECO:0000313" key="16">
    <source>
        <dbReference type="EMBL" id="CAL5130989.1"/>
    </source>
</evidence>
<evidence type="ECO:0000259" key="11">
    <source>
        <dbReference type="Pfam" id="PF01505"/>
    </source>
</evidence>
<dbReference type="InterPro" id="IPR021870">
    <property type="entry name" value="MVP_shoulder"/>
</dbReference>
<dbReference type="PROSITE" id="PS51224">
    <property type="entry name" value="MVP"/>
    <property type="match status" value="5"/>
</dbReference>
<evidence type="ECO:0000259" key="15">
    <source>
        <dbReference type="Pfam" id="PF17796"/>
    </source>
</evidence>
<dbReference type="Gene3D" id="2.30.30.550">
    <property type="entry name" value="Major Vault Protein repeat"/>
    <property type="match status" value="4"/>
</dbReference>
<dbReference type="InterPro" id="IPR041139">
    <property type="entry name" value="MVP_rep_dom"/>
</dbReference>
<dbReference type="Pfam" id="PF17796">
    <property type="entry name" value="Vault_4"/>
    <property type="match status" value="1"/>
</dbReference>
<evidence type="ECO:0000256" key="8">
    <source>
        <dbReference type="PROSITE-ProRule" id="PRU00571"/>
    </source>
</evidence>
<proteinExistence type="predicted"/>
<evidence type="ECO:0000256" key="2">
    <source>
        <dbReference type="ARBA" id="ARBA00004496"/>
    </source>
</evidence>
<keyword evidence="4 8" id="KW-0963">Cytoplasm</keyword>
<dbReference type="FunFam" id="2.30.30.550:FF:000001">
    <property type="entry name" value="major vault protein-like"/>
    <property type="match status" value="2"/>
</dbReference>
<dbReference type="InterPro" id="IPR036013">
    <property type="entry name" value="Band_7/SPFH_dom_sf"/>
</dbReference>
<name>A0AAV2T1D3_CALDB</name>
<dbReference type="FunFam" id="3.30.479.30:FF:000010">
    <property type="entry name" value="major vault protein-like"/>
    <property type="match status" value="1"/>
</dbReference>
<keyword evidence="5" id="KW-0677">Repeat</keyword>
<dbReference type="PANTHER" id="PTHR14165:SF16">
    <property type="entry name" value="MAJOR VAULT PROTEIN"/>
    <property type="match status" value="1"/>
</dbReference>
<dbReference type="Proteomes" id="UP001497525">
    <property type="component" value="Unassembled WGS sequence"/>
</dbReference>
<dbReference type="InterPro" id="IPR041134">
    <property type="entry name" value="Vault_2"/>
</dbReference>
<feature type="domain" description="Major vault protein repeat" evidence="11">
    <location>
        <begin position="223"/>
        <end position="256"/>
    </location>
</feature>
<feature type="compositionally biased region" description="Basic and acidic residues" evidence="10">
    <location>
        <begin position="858"/>
        <end position="869"/>
    </location>
</feature>
<dbReference type="Gene3D" id="3.30.479.30">
    <property type="entry name" value="Band 7 domain"/>
    <property type="match status" value="1"/>
</dbReference>
<feature type="domain" description="Major vault protein repeat" evidence="13">
    <location>
        <begin position="276"/>
        <end position="322"/>
    </location>
</feature>
<dbReference type="InterPro" id="IPR039059">
    <property type="entry name" value="MVP"/>
</dbReference>
<dbReference type="Gene3D" id="2.30.30.570">
    <property type="match status" value="2"/>
</dbReference>
<evidence type="ECO:0000259" key="13">
    <source>
        <dbReference type="Pfam" id="PF17794"/>
    </source>
</evidence>
<evidence type="ECO:0000256" key="3">
    <source>
        <dbReference type="ARBA" id="ARBA00018296"/>
    </source>
</evidence>
<feature type="domain" description="Major vault protein repeat" evidence="11">
    <location>
        <begin position="170"/>
        <end position="209"/>
    </location>
</feature>
<sequence length="877" mass="98035">MAGEKDSTIVRIAPYHYVHILNLNTNVTRLLIGPRTYVCLNDEKIILGPQRMVCLRAMRYCIISDPIARLSNGEPVVDSSGQVKLQKGTVEFRFTQDPFPLYPGESLKGSIQDVPVVPANSAFLLEASIDFVDEEGSKRVAGEQWTFEGPATYYPRKEVLVVKIIDGEKIEPNTALCMRASRNCVDRNGNKRIFGERWLVRNPGIYIPGAYEEVIEKRKAHKLDEMTAIRVKALITHIDDFGKKRKCGDEWLITAADADSHICSVNEEFVETVYATVLNSHEYCVVNNPVDDNGVPQLGRKKLVRGETAFFLRPEESLNMGVQSSFILGDEDGLIVQADEQFVDEVESNLEYGEDEGPAPKRTIIRRPGVQWMIRGPMEYIPPVEVHVVTQRELIPLDVNEGIYVRNKKTGEIRAVIGEAYMLNQDEELWEKELPPEVIQLLAENKDPLADRGTYARKNASSSPEEIDLTRVVTFQVPHNAAVQIYDYKEKKARVEFGPTLVMLGPNEQFTRLSLSGGKPKRPNVIKSLCLLLGPDFCTDVIVVETADHARLSLQLSYNWHFAVPKPCGQEDAAKLFSVHDFVGDLCKAIASRVRGAVASVQFDDFHKNSARIIRTSVFGFDTAGKVRDQFVFTQNNLHVTSVDVQSVEPVDQRTRESLQKSVQLAIEITTNSQEASARQEAERLEQEARGRLERQKIEDESAAEEARCTLVETRVQLAALESCGQAAAEAQSHAEASRIEGMSGIEQARLRAAALEIETNAELERLKKAREAELAYMSEKMALEEKYKKEDIRDEVTRFTAMIQSLGQDTLRSIATAGSEQNVRMLSALGLQSTLITDGNTPINLLTTANGLIGKLTDRPERSPRGEHLMLPPSED</sequence>
<feature type="coiled-coil region" evidence="9">
    <location>
        <begin position="746"/>
        <end position="773"/>
    </location>
</feature>
<dbReference type="Pfam" id="PF17795">
    <property type="entry name" value="Vault_3"/>
    <property type="match status" value="1"/>
</dbReference>
<dbReference type="InterPro" id="IPR043023">
    <property type="entry name" value="MVP_rep_sf"/>
</dbReference>
<feature type="domain" description="Major vault protein shoulder" evidence="12">
    <location>
        <begin position="534"/>
        <end position="652"/>
    </location>
</feature>
<evidence type="ECO:0000259" key="12">
    <source>
        <dbReference type="Pfam" id="PF11978"/>
    </source>
</evidence>
<dbReference type="Gene3D" id="2.30.30.620">
    <property type="match status" value="1"/>
</dbReference>
<dbReference type="FunFam" id="2.30.30.560:FF:000001">
    <property type="entry name" value="major vault protein-like"/>
    <property type="match status" value="1"/>
</dbReference>
<dbReference type="AlphaFoldDB" id="A0AAV2T1D3"/>
<dbReference type="Gene3D" id="2.30.30.560">
    <property type="match status" value="2"/>
</dbReference>
<feature type="compositionally biased region" description="Basic and acidic residues" evidence="10">
    <location>
        <begin position="678"/>
        <end position="700"/>
    </location>
</feature>
<dbReference type="InterPro" id="IPR043179">
    <property type="entry name" value="Vault_2_sf"/>
</dbReference>
<feature type="domain" description="Major vault protein repeat" evidence="11">
    <location>
        <begin position="326"/>
        <end position="383"/>
    </location>
</feature>
<gene>
    <name evidence="16" type="ORF">CDAUBV1_LOCUS3185</name>
</gene>
<feature type="domain" description="Major vault protein repeat" evidence="13">
    <location>
        <begin position="52"/>
        <end position="111"/>
    </location>
</feature>
<feature type="repeat" description="MVP" evidence="8">
    <location>
        <begin position="225"/>
        <end position="279"/>
    </location>
</feature>
<evidence type="ECO:0000256" key="1">
    <source>
        <dbReference type="ARBA" id="ARBA00004123"/>
    </source>
</evidence>
<protein>
    <recommendedName>
        <fullName evidence="3">Major vault protein</fullName>
    </recommendedName>
</protein>
<dbReference type="CDD" id="cd08825">
    <property type="entry name" value="MVP_shoulder"/>
    <property type="match status" value="1"/>
</dbReference>
<dbReference type="InterPro" id="IPR002499">
    <property type="entry name" value="Vault_N"/>
</dbReference>
<feature type="domain" description="Major vault protein repeat" evidence="14">
    <location>
        <begin position="472"/>
        <end position="533"/>
    </location>
</feature>
<dbReference type="Pfam" id="PF01505">
    <property type="entry name" value="Vault"/>
    <property type="match status" value="4"/>
</dbReference>
<dbReference type="GO" id="GO:0005634">
    <property type="term" value="C:nucleus"/>
    <property type="evidence" value="ECO:0007669"/>
    <property type="project" value="UniProtKB-SubCell"/>
</dbReference>
<evidence type="ECO:0000256" key="7">
    <source>
        <dbReference type="ARBA" id="ARBA00023274"/>
    </source>
</evidence>
<feature type="repeat" description="MVP" evidence="8">
    <location>
        <begin position="330"/>
        <end position="398"/>
    </location>
</feature>
<organism evidence="16 17">
    <name type="scientific">Calicophoron daubneyi</name>
    <name type="common">Rumen fluke</name>
    <name type="synonym">Paramphistomum daubneyi</name>
    <dbReference type="NCBI Taxonomy" id="300641"/>
    <lineage>
        <taxon>Eukaryota</taxon>
        <taxon>Metazoa</taxon>
        <taxon>Spiralia</taxon>
        <taxon>Lophotrochozoa</taxon>
        <taxon>Platyhelminthes</taxon>
        <taxon>Trematoda</taxon>
        <taxon>Digenea</taxon>
        <taxon>Plagiorchiida</taxon>
        <taxon>Pronocephalata</taxon>
        <taxon>Paramphistomoidea</taxon>
        <taxon>Paramphistomidae</taxon>
        <taxon>Calicophoron</taxon>
    </lineage>
</organism>
<evidence type="ECO:0000313" key="17">
    <source>
        <dbReference type="Proteomes" id="UP001497525"/>
    </source>
</evidence>
<feature type="region of interest" description="Disordered" evidence="10">
    <location>
        <begin position="858"/>
        <end position="877"/>
    </location>
</feature>
<dbReference type="PANTHER" id="PTHR14165">
    <property type="entry name" value="MAJOR VAULT PROTEIN"/>
    <property type="match status" value="1"/>
</dbReference>
<dbReference type="Pfam" id="PF17794">
    <property type="entry name" value="Vault_2"/>
    <property type="match status" value="2"/>
</dbReference>
<dbReference type="InterPro" id="IPR041136">
    <property type="entry name" value="Vault_4"/>
</dbReference>
<dbReference type="Gene3D" id="6.10.250.720">
    <property type="match status" value="1"/>
</dbReference>
<evidence type="ECO:0000259" key="14">
    <source>
        <dbReference type="Pfam" id="PF17795"/>
    </source>
</evidence>
<dbReference type="FunFam" id="2.30.30.560:FF:000002">
    <property type="entry name" value="Major vault protein-alpha"/>
    <property type="match status" value="1"/>
</dbReference>
<evidence type="ECO:0000256" key="6">
    <source>
        <dbReference type="ARBA" id="ARBA00023242"/>
    </source>
</evidence>
<evidence type="ECO:0000256" key="9">
    <source>
        <dbReference type="SAM" id="Coils"/>
    </source>
</evidence>
<keyword evidence="7 8" id="KW-0687">Ribonucleoprotein</keyword>
<keyword evidence="9" id="KW-0175">Coiled coil</keyword>
<reference evidence="16" key="1">
    <citation type="submission" date="2024-06" db="EMBL/GenBank/DDBJ databases">
        <authorList>
            <person name="Liu X."/>
            <person name="Lenzi L."/>
            <person name="Haldenby T S."/>
            <person name="Uol C."/>
        </authorList>
    </citation>
    <scope>NUCLEOTIDE SEQUENCE</scope>
</reference>
<comment type="subcellular location">
    <subcellularLocation>
        <location evidence="2 8">Cytoplasm</location>
    </subcellularLocation>
    <subcellularLocation>
        <location evidence="1">Nucleus</location>
    </subcellularLocation>
</comment>
<feature type="repeat" description="MVP" evidence="8">
    <location>
        <begin position="58"/>
        <end position="118"/>
    </location>
</feature>
<comment type="caution">
    <text evidence="16">The sequence shown here is derived from an EMBL/GenBank/DDBJ whole genome shotgun (WGS) entry which is preliminary data.</text>
</comment>
<feature type="repeat" description="MVP" evidence="8">
    <location>
        <begin position="172"/>
        <end position="224"/>
    </location>
</feature>
<evidence type="ECO:0000256" key="5">
    <source>
        <dbReference type="ARBA" id="ARBA00022737"/>
    </source>
</evidence>
<evidence type="ECO:0000256" key="4">
    <source>
        <dbReference type="ARBA" id="ARBA00022490"/>
    </source>
</evidence>
<dbReference type="Gene3D" id="6.20.380.10">
    <property type="match status" value="1"/>
</dbReference>
<keyword evidence="6" id="KW-0539">Nucleus</keyword>
<feature type="repeat" description="MVP" evidence="8">
    <location>
        <begin position="119"/>
        <end position="171"/>
    </location>
</feature>
<feature type="domain" description="Major vault protein repeat" evidence="15">
    <location>
        <begin position="395"/>
        <end position="452"/>
    </location>
</feature>
<dbReference type="FunFam" id="2.30.30.570:FF:000002">
    <property type="entry name" value="Major vault protein-alpha"/>
    <property type="match status" value="1"/>
</dbReference>